<name>A0ABR2MPV2_9ASPA</name>
<gene>
    <name evidence="1" type="ORF">KSP40_PGU018813</name>
</gene>
<keyword evidence="2" id="KW-1185">Reference proteome</keyword>
<evidence type="ECO:0000313" key="1">
    <source>
        <dbReference type="EMBL" id="KAK8964988.1"/>
    </source>
</evidence>
<dbReference type="Proteomes" id="UP001412067">
    <property type="component" value="Unassembled WGS sequence"/>
</dbReference>
<proteinExistence type="predicted"/>
<dbReference type="EMBL" id="JBBWWR010000006">
    <property type="protein sequence ID" value="KAK8964988.1"/>
    <property type="molecule type" value="Genomic_DNA"/>
</dbReference>
<organism evidence="1 2">
    <name type="scientific">Platanthera guangdongensis</name>
    <dbReference type="NCBI Taxonomy" id="2320717"/>
    <lineage>
        <taxon>Eukaryota</taxon>
        <taxon>Viridiplantae</taxon>
        <taxon>Streptophyta</taxon>
        <taxon>Embryophyta</taxon>
        <taxon>Tracheophyta</taxon>
        <taxon>Spermatophyta</taxon>
        <taxon>Magnoliopsida</taxon>
        <taxon>Liliopsida</taxon>
        <taxon>Asparagales</taxon>
        <taxon>Orchidaceae</taxon>
        <taxon>Orchidoideae</taxon>
        <taxon>Orchideae</taxon>
        <taxon>Orchidinae</taxon>
        <taxon>Platanthera</taxon>
    </lineage>
</organism>
<evidence type="ECO:0000313" key="2">
    <source>
        <dbReference type="Proteomes" id="UP001412067"/>
    </source>
</evidence>
<sequence>MDDHCGRVADEAAIDASEIDVDGGGIIVGGDHGDRIAPAVLLPELVYGHALLRSLRLAGRRYGANGGERRPSGFQKMMRSCCGCEAAPRLPLCRAVPVSGILLVLSYSISCLTHTTEEYFRAKGSFNGAKGFGAEAIAILITPIFIVFIHSTGDAISERDERPGLDSTTSHHSVPVLCPLLAPEHLSPCSALHCCILSAFIAISDKREYLLFSPSLECFARAIGTRALSSRHCGDEPLESKKATPFNVFVSAFVSYSPYQLVFRS</sequence>
<comment type="caution">
    <text evidence="1">The sequence shown here is derived from an EMBL/GenBank/DDBJ whole genome shotgun (WGS) entry which is preliminary data.</text>
</comment>
<reference evidence="1 2" key="1">
    <citation type="journal article" date="2022" name="Nat. Plants">
        <title>Genomes of leafy and leafless Platanthera orchids illuminate the evolution of mycoheterotrophy.</title>
        <authorList>
            <person name="Li M.H."/>
            <person name="Liu K.W."/>
            <person name="Li Z."/>
            <person name="Lu H.C."/>
            <person name="Ye Q.L."/>
            <person name="Zhang D."/>
            <person name="Wang J.Y."/>
            <person name="Li Y.F."/>
            <person name="Zhong Z.M."/>
            <person name="Liu X."/>
            <person name="Yu X."/>
            <person name="Liu D.K."/>
            <person name="Tu X.D."/>
            <person name="Liu B."/>
            <person name="Hao Y."/>
            <person name="Liao X.Y."/>
            <person name="Jiang Y.T."/>
            <person name="Sun W.H."/>
            <person name="Chen J."/>
            <person name="Chen Y.Q."/>
            <person name="Ai Y."/>
            <person name="Zhai J.W."/>
            <person name="Wu S.S."/>
            <person name="Zhou Z."/>
            <person name="Hsiao Y.Y."/>
            <person name="Wu W.L."/>
            <person name="Chen Y.Y."/>
            <person name="Lin Y.F."/>
            <person name="Hsu J.L."/>
            <person name="Li C.Y."/>
            <person name="Wang Z.W."/>
            <person name="Zhao X."/>
            <person name="Zhong W.Y."/>
            <person name="Ma X.K."/>
            <person name="Ma L."/>
            <person name="Huang J."/>
            <person name="Chen G.Z."/>
            <person name="Huang M.Z."/>
            <person name="Huang L."/>
            <person name="Peng D.H."/>
            <person name="Luo Y.B."/>
            <person name="Zou S.Q."/>
            <person name="Chen S.P."/>
            <person name="Lan S."/>
            <person name="Tsai W.C."/>
            <person name="Van de Peer Y."/>
            <person name="Liu Z.J."/>
        </authorList>
    </citation>
    <scope>NUCLEOTIDE SEQUENCE [LARGE SCALE GENOMIC DNA]</scope>
    <source>
        <strain evidence="1">Lor288</strain>
    </source>
</reference>
<accession>A0ABR2MPV2</accession>
<protein>
    <submittedName>
        <fullName evidence="1">Uncharacterized protein</fullName>
    </submittedName>
</protein>